<protein>
    <submittedName>
        <fullName evidence="2">ATPase</fullName>
    </submittedName>
</protein>
<dbReference type="InterPro" id="IPR038727">
    <property type="entry name" value="NadR/Ttd14_AAA_dom"/>
</dbReference>
<name>A0A0J1H2V8_9GAMM</name>
<evidence type="ECO:0000313" key="3">
    <source>
        <dbReference type="Proteomes" id="UP000035909"/>
    </source>
</evidence>
<proteinExistence type="predicted"/>
<dbReference type="EMBL" id="LDOU01000023">
    <property type="protein sequence ID" value="KLV06106.1"/>
    <property type="molecule type" value="Genomic_DNA"/>
</dbReference>
<dbReference type="Pfam" id="PF13521">
    <property type="entry name" value="AAA_28"/>
    <property type="match status" value="1"/>
</dbReference>
<reference evidence="2 3" key="1">
    <citation type="submission" date="2015-05" db="EMBL/GenBank/DDBJ databases">
        <title>Photobacterium galathea sp. nov.</title>
        <authorList>
            <person name="Machado H."/>
            <person name="Gram L."/>
        </authorList>
    </citation>
    <scope>NUCLEOTIDE SEQUENCE [LARGE SCALE GENOMIC DNA]</scope>
    <source>
        <strain evidence="2 3">DSM 22954</strain>
    </source>
</reference>
<keyword evidence="3" id="KW-1185">Reference proteome</keyword>
<dbReference type="Proteomes" id="UP000035909">
    <property type="component" value="Unassembled WGS sequence"/>
</dbReference>
<dbReference type="InterPro" id="IPR027417">
    <property type="entry name" value="P-loop_NTPase"/>
</dbReference>
<comment type="caution">
    <text evidence="2">The sequence shown here is derived from an EMBL/GenBank/DDBJ whole genome shotgun (WGS) entry which is preliminary data.</text>
</comment>
<dbReference type="STRING" id="320778.ABT57_20340"/>
<gene>
    <name evidence="2" type="ORF">ABT57_20340</name>
</gene>
<dbReference type="SUPFAM" id="SSF52540">
    <property type="entry name" value="P-loop containing nucleoside triphosphate hydrolases"/>
    <property type="match status" value="1"/>
</dbReference>
<organism evidence="2 3">
    <name type="scientific">Photobacterium ganghwense</name>
    <dbReference type="NCBI Taxonomy" id="320778"/>
    <lineage>
        <taxon>Bacteria</taxon>
        <taxon>Pseudomonadati</taxon>
        <taxon>Pseudomonadota</taxon>
        <taxon>Gammaproteobacteria</taxon>
        <taxon>Vibrionales</taxon>
        <taxon>Vibrionaceae</taxon>
        <taxon>Photobacterium</taxon>
    </lineage>
</organism>
<evidence type="ECO:0000259" key="1">
    <source>
        <dbReference type="Pfam" id="PF13521"/>
    </source>
</evidence>
<dbReference type="AlphaFoldDB" id="A0A0J1H2V8"/>
<dbReference type="PATRIC" id="fig|320778.3.peg.4378"/>
<dbReference type="OrthoDB" id="5638848at2"/>
<accession>A0A0J1H2V8</accession>
<dbReference type="RefSeq" id="WP_047887086.1">
    <property type="nucleotide sequence ID" value="NZ_JAHRDW010000018.1"/>
</dbReference>
<feature type="domain" description="NadR/Ttd14 AAA" evidence="1">
    <location>
        <begin position="4"/>
        <end position="165"/>
    </location>
</feature>
<sequence length="180" mass="19546">MQPIIITGGPGAGKTTLLQALAQRGYLTYPEVSRALIREESARDDGILPWTDLPGFAALCLDRMSSQREQAACSTMPAFVDRAIGDICAYLKVGGLPVTANYLAAAKGYHSTVFFCAPEASIYVQDDERPHNFAEAQAIHRELVTTYQALGYAVAEVPWGTVEARANWVLARLRDGQIGE</sequence>
<dbReference type="Gene3D" id="3.40.50.300">
    <property type="entry name" value="P-loop containing nucleotide triphosphate hydrolases"/>
    <property type="match status" value="1"/>
</dbReference>
<evidence type="ECO:0000313" key="2">
    <source>
        <dbReference type="EMBL" id="KLV06106.1"/>
    </source>
</evidence>